<protein>
    <recommendedName>
        <fullName evidence="4">Hyaluronan/mRNA-binding protein domain-containing protein</fullName>
    </recommendedName>
</protein>
<dbReference type="PANTHER" id="PTHR12299:SF17">
    <property type="entry name" value="AT19571P-RELATED"/>
    <property type="match status" value="1"/>
</dbReference>
<keyword evidence="2" id="KW-0963">Cytoplasm</keyword>
<organism evidence="5 6">
    <name type="scientific">Taxus chinensis</name>
    <name type="common">Chinese yew</name>
    <name type="synonym">Taxus wallichiana var. chinensis</name>
    <dbReference type="NCBI Taxonomy" id="29808"/>
    <lineage>
        <taxon>Eukaryota</taxon>
        <taxon>Viridiplantae</taxon>
        <taxon>Streptophyta</taxon>
        <taxon>Embryophyta</taxon>
        <taxon>Tracheophyta</taxon>
        <taxon>Spermatophyta</taxon>
        <taxon>Pinopsida</taxon>
        <taxon>Pinidae</taxon>
        <taxon>Conifers II</taxon>
        <taxon>Cupressales</taxon>
        <taxon>Taxaceae</taxon>
        <taxon>Taxus</taxon>
    </lineage>
</organism>
<evidence type="ECO:0000256" key="1">
    <source>
        <dbReference type="ARBA" id="ARBA00004496"/>
    </source>
</evidence>
<comment type="subcellular location">
    <subcellularLocation>
        <location evidence="1">Cytoplasm</location>
    </subcellularLocation>
</comment>
<evidence type="ECO:0000256" key="3">
    <source>
        <dbReference type="SAM" id="MobiDB-lite"/>
    </source>
</evidence>
<evidence type="ECO:0000256" key="2">
    <source>
        <dbReference type="ARBA" id="ARBA00022490"/>
    </source>
</evidence>
<dbReference type="PANTHER" id="PTHR12299">
    <property type="entry name" value="HYALURONIC ACID-BINDING PROTEIN 4"/>
    <property type="match status" value="1"/>
</dbReference>
<proteinExistence type="predicted"/>
<dbReference type="InterPro" id="IPR039764">
    <property type="entry name" value="HABP4/SERBP1-like"/>
</dbReference>
<feature type="region of interest" description="Disordered" evidence="3">
    <location>
        <begin position="30"/>
        <end position="253"/>
    </location>
</feature>
<dbReference type="Pfam" id="PF04774">
    <property type="entry name" value="HABP4_PAI-RBP1"/>
    <property type="match status" value="1"/>
</dbReference>
<feature type="compositionally biased region" description="Basic and acidic residues" evidence="3">
    <location>
        <begin position="129"/>
        <end position="142"/>
    </location>
</feature>
<dbReference type="GO" id="GO:0005737">
    <property type="term" value="C:cytoplasm"/>
    <property type="evidence" value="ECO:0007669"/>
    <property type="project" value="UniProtKB-SubCell"/>
</dbReference>
<evidence type="ECO:0000313" key="5">
    <source>
        <dbReference type="EMBL" id="KAH9297278.1"/>
    </source>
</evidence>
<dbReference type="InterPro" id="IPR019084">
    <property type="entry name" value="STM1-like_N"/>
</dbReference>
<keyword evidence="6" id="KW-1185">Reference proteome</keyword>
<feature type="region of interest" description="Disordered" evidence="3">
    <location>
        <begin position="309"/>
        <end position="390"/>
    </location>
</feature>
<feature type="domain" description="Hyaluronan/mRNA-binding protein" evidence="4">
    <location>
        <begin position="176"/>
        <end position="282"/>
    </location>
</feature>
<dbReference type="AlphaFoldDB" id="A0AA38FCB5"/>
<sequence length="390" mass="42106">MATVNPFDLLGDDDSDNVTALLKAPLVVKEKQGAKKGSNATMQTAASGKMPAKPMPPAQAVRESRSSQIEGGRGRGGSGRGGRGNRDQDFGRGRGGNFNGERGSNRESYDGFGGRGGFYESSAHFPPGRQEDGEVASSERGRGGAGGRRGGRGGRGGRGYGGGRGLGGDAGDEDNRKRMYDRRSGTGRGTEMKREGSGQGNWGTSVDAFQETDELTFAEEEKIPTLEKAENENNQEEIPPVNEEKKQEEEDKEMTLDEYEKLLEEKRKKLLGGQKVEERKVDATAFESMKQLAIKKKEEDAVFIKVASEKDKEKKTDAGERDERIRKPISINEFLKPAEGERYYGGGRGRGRGRGNRGGYTGGFGGGDNSFKSDAPSIEDRGQFPTLGGK</sequence>
<gene>
    <name evidence="5" type="ORF">KI387_028960</name>
</gene>
<feature type="compositionally biased region" description="Basic and acidic residues" evidence="3">
    <location>
        <begin position="173"/>
        <end position="196"/>
    </location>
</feature>
<dbReference type="EMBL" id="JAHRHJ020000010">
    <property type="protein sequence ID" value="KAH9297278.1"/>
    <property type="molecule type" value="Genomic_DNA"/>
</dbReference>
<evidence type="ECO:0000313" key="6">
    <source>
        <dbReference type="Proteomes" id="UP000824469"/>
    </source>
</evidence>
<dbReference type="InterPro" id="IPR006861">
    <property type="entry name" value="HABP4_PAIRBP1-bd"/>
</dbReference>
<feature type="compositionally biased region" description="Basic and acidic residues" evidence="3">
    <location>
        <begin position="242"/>
        <end position="253"/>
    </location>
</feature>
<reference evidence="5 6" key="1">
    <citation type="journal article" date="2021" name="Nat. Plants">
        <title>The Taxus genome provides insights into paclitaxel biosynthesis.</title>
        <authorList>
            <person name="Xiong X."/>
            <person name="Gou J."/>
            <person name="Liao Q."/>
            <person name="Li Y."/>
            <person name="Zhou Q."/>
            <person name="Bi G."/>
            <person name="Li C."/>
            <person name="Du R."/>
            <person name="Wang X."/>
            <person name="Sun T."/>
            <person name="Guo L."/>
            <person name="Liang H."/>
            <person name="Lu P."/>
            <person name="Wu Y."/>
            <person name="Zhang Z."/>
            <person name="Ro D.K."/>
            <person name="Shang Y."/>
            <person name="Huang S."/>
            <person name="Yan J."/>
        </authorList>
    </citation>
    <scope>NUCLEOTIDE SEQUENCE [LARGE SCALE GENOMIC DNA]</scope>
    <source>
        <strain evidence="5">Ta-2019</strain>
    </source>
</reference>
<feature type="compositionally biased region" description="Gly residues" evidence="3">
    <location>
        <begin position="356"/>
        <end position="368"/>
    </location>
</feature>
<dbReference type="GO" id="GO:0003723">
    <property type="term" value="F:RNA binding"/>
    <property type="evidence" value="ECO:0007669"/>
    <property type="project" value="InterPro"/>
</dbReference>
<feature type="compositionally biased region" description="Basic and acidic residues" evidence="3">
    <location>
        <begin position="309"/>
        <end position="326"/>
    </location>
</feature>
<name>A0AA38FCB5_TAXCH</name>
<feature type="compositionally biased region" description="Basic and acidic residues" evidence="3">
    <location>
        <begin position="219"/>
        <end position="231"/>
    </location>
</feature>
<dbReference type="Gene3D" id="6.10.140.1040">
    <property type="match status" value="1"/>
</dbReference>
<dbReference type="Proteomes" id="UP000824469">
    <property type="component" value="Unassembled WGS sequence"/>
</dbReference>
<comment type="caution">
    <text evidence="5">The sequence shown here is derived from an EMBL/GenBank/DDBJ whole genome shotgun (WGS) entry which is preliminary data.</text>
</comment>
<accession>A0AA38FCB5</accession>
<dbReference type="Pfam" id="PF09598">
    <property type="entry name" value="Stm1_N"/>
    <property type="match status" value="1"/>
</dbReference>
<dbReference type="OMA" id="AVDNAEW"/>
<evidence type="ECO:0000259" key="4">
    <source>
        <dbReference type="SMART" id="SM01233"/>
    </source>
</evidence>
<feature type="compositionally biased region" description="Gly residues" evidence="3">
    <location>
        <begin position="143"/>
        <end position="169"/>
    </location>
</feature>
<dbReference type="SMART" id="SM01233">
    <property type="entry name" value="HABP4_PAI-RBP1"/>
    <property type="match status" value="1"/>
</dbReference>
<dbReference type="GO" id="GO:0005634">
    <property type="term" value="C:nucleus"/>
    <property type="evidence" value="ECO:0007669"/>
    <property type="project" value="TreeGrafter"/>
</dbReference>